<keyword evidence="4" id="KW-1185">Reference proteome</keyword>
<evidence type="ECO:0000256" key="2">
    <source>
        <dbReference type="SAM" id="Coils"/>
    </source>
</evidence>
<sequence>MSNIIEFPDIKKLQEEIKKLKDDLNDKFLERDVLKFNICENIKMEYMLSIGNLELKLYELYTEYLRLRRKRDIIQTYINRQEKIDIEDVEQELDNEFIEYQKKLEDKIRDINKAIKRSNLETLPSESVEEIKKKYKKIVKMLHPDLNPNISETDKMLFINAVESYKNGNLENIRIIYEIIEGKDIELETSNSLKELKSEKNRLDSLLEKINQEIDEIKNSYPYILKQYLDNEEKKENLIAEIMENISDYQEAVDALQERIKELLEN</sequence>
<dbReference type="InterPro" id="IPR036869">
    <property type="entry name" value="J_dom_sf"/>
</dbReference>
<evidence type="ECO:0008006" key="5">
    <source>
        <dbReference type="Google" id="ProtNLM"/>
    </source>
</evidence>
<dbReference type="SUPFAM" id="SSF46565">
    <property type="entry name" value="Chaperone J-domain"/>
    <property type="match status" value="1"/>
</dbReference>
<dbReference type="GeneID" id="96999683"/>
<protein>
    <recommendedName>
        <fullName evidence="5">J domain-containing protein</fullName>
    </recommendedName>
</protein>
<evidence type="ECO:0000256" key="1">
    <source>
        <dbReference type="ARBA" id="ARBA00022705"/>
    </source>
</evidence>
<organism evidence="3 4">
    <name type="scientific">Helcococcus kunzii ATCC 51366</name>
    <dbReference type="NCBI Taxonomy" id="883114"/>
    <lineage>
        <taxon>Bacteria</taxon>
        <taxon>Bacillati</taxon>
        <taxon>Bacillota</taxon>
        <taxon>Tissierellia</taxon>
        <taxon>Tissierellales</taxon>
        <taxon>Peptoniphilaceae</taxon>
        <taxon>Helcococcus</taxon>
    </lineage>
</organism>
<evidence type="ECO:0000313" key="4">
    <source>
        <dbReference type="Proteomes" id="UP000004191"/>
    </source>
</evidence>
<name>H3NQZ6_9FIRM</name>
<dbReference type="STRING" id="883114.HMPREF9709_01757"/>
<dbReference type="Gene3D" id="1.10.287.110">
    <property type="entry name" value="DnaJ domain"/>
    <property type="match status" value="1"/>
</dbReference>
<dbReference type="EMBL" id="AGEI01000032">
    <property type="protein sequence ID" value="EHR31944.1"/>
    <property type="molecule type" value="Genomic_DNA"/>
</dbReference>
<dbReference type="HOGENOM" id="CLU_089311_0_0_9"/>
<feature type="coiled-coil region" evidence="2">
    <location>
        <begin position="193"/>
        <end position="266"/>
    </location>
</feature>
<dbReference type="eggNOG" id="COG0484">
    <property type="taxonomic scope" value="Bacteria"/>
</dbReference>
<feature type="coiled-coil region" evidence="2">
    <location>
        <begin position="79"/>
        <end position="121"/>
    </location>
</feature>
<dbReference type="OrthoDB" id="2216447at2"/>
<dbReference type="Proteomes" id="UP000004191">
    <property type="component" value="Unassembled WGS sequence"/>
</dbReference>
<evidence type="ECO:0000313" key="3">
    <source>
        <dbReference type="EMBL" id="EHR31944.1"/>
    </source>
</evidence>
<comment type="caution">
    <text evidence="3">The sequence shown here is derived from an EMBL/GenBank/DDBJ whole genome shotgun (WGS) entry which is preliminary data.</text>
</comment>
<dbReference type="AlphaFoldDB" id="H3NQZ6"/>
<gene>
    <name evidence="3" type="ORF">HMPREF9709_01757</name>
</gene>
<dbReference type="RefSeq" id="WP_005399271.1">
    <property type="nucleotide sequence ID" value="NZ_JH601089.1"/>
</dbReference>
<reference evidence="3 4" key="1">
    <citation type="submission" date="2012-01" db="EMBL/GenBank/DDBJ databases">
        <title>The Genome Sequence of Helcococcus kunzii ATCC 51366.</title>
        <authorList>
            <consortium name="The Broad Institute Genome Sequencing Platform"/>
            <person name="Earl A."/>
            <person name="Ward D."/>
            <person name="Feldgarden M."/>
            <person name="Gevers D."/>
            <person name="Huys G."/>
            <person name="Young S.K."/>
            <person name="Zeng Q."/>
            <person name="Gargeya S."/>
            <person name="Fitzgerald M."/>
            <person name="Haas B."/>
            <person name="Abouelleil A."/>
            <person name="Alvarado L."/>
            <person name="Arachchi H.M."/>
            <person name="Berlin A."/>
            <person name="Chapman S.B."/>
            <person name="Gearin G."/>
            <person name="Goldberg J."/>
            <person name="Griggs A."/>
            <person name="Gujja S."/>
            <person name="Hansen M."/>
            <person name="Heiman D."/>
            <person name="Howarth C."/>
            <person name="Larimer J."/>
            <person name="Lui A."/>
            <person name="MacDonald P.J.P."/>
            <person name="McCowen C."/>
            <person name="Montmayeur A."/>
            <person name="Murphy C."/>
            <person name="Neiman D."/>
            <person name="Pearson M."/>
            <person name="Priest M."/>
            <person name="Roberts A."/>
            <person name="Saif S."/>
            <person name="Shea T."/>
            <person name="Sisk P."/>
            <person name="Stolte C."/>
            <person name="Sykes S."/>
            <person name="Wortman J."/>
            <person name="Nusbaum C."/>
            <person name="Birren B."/>
        </authorList>
    </citation>
    <scope>NUCLEOTIDE SEQUENCE [LARGE SCALE GENOMIC DNA]</scope>
    <source>
        <strain evidence="3 4">ATCC 51366</strain>
    </source>
</reference>
<keyword evidence="1" id="KW-0235">DNA replication</keyword>
<proteinExistence type="predicted"/>
<accession>H3NQZ6</accession>
<keyword evidence="2" id="KW-0175">Coiled coil</keyword>
<dbReference type="GO" id="GO:0006260">
    <property type="term" value="P:DNA replication"/>
    <property type="evidence" value="ECO:0007669"/>
    <property type="project" value="UniProtKB-KW"/>
</dbReference>